<keyword evidence="1" id="KW-0812">Transmembrane</keyword>
<comment type="caution">
    <text evidence="2">The sequence shown here is derived from an EMBL/GenBank/DDBJ whole genome shotgun (WGS) entry which is preliminary data.</text>
</comment>
<dbReference type="EMBL" id="SPHZ02000012">
    <property type="protein sequence ID" value="KAF0890218.1"/>
    <property type="molecule type" value="Genomic_DNA"/>
</dbReference>
<protein>
    <submittedName>
        <fullName evidence="2">Uncharacterized protein</fullName>
    </submittedName>
</protein>
<keyword evidence="1" id="KW-1133">Transmembrane helix</keyword>
<evidence type="ECO:0000313" key="2">
    <source>
        <dbReference type="EMBL" id="KAF0890218.1"/>
    </source>
</evidence>
<keyword evidence="3" id="KW-1185">Reference proteome</keyword>
<proteinExistence type="predicted"/>
<accession>A0A6G1BQA3</accession>
<feature type="transmembrane region" description="Helical" evidence="1">
    <location>
        <begin position="77"/>
        <end position="96"/>
    </location>
</feature>
<name>A0A6G1BQA3_9ORYZ</name>
<evidence type="ECO:0000256" key="1">
    <source>
        <dbReference type="SAM" id="Phobius"/>
    </source>
</evidence>
<sequence>MAFTCCVRLCALTGFDTAFYGLRWPSPIVVVFGLRWPSTAFAHRVGLCAFTALTGFNGLHPSWWASGFDGIRPSRKALCFDMAFTLMAGIVMLGFVL</sequence>
<evidence type="ECO:0000313" key="3">
    <source>
        <dbReference type="Proteomes" id="UP000479710"/>
    </source>
</evidence>
<dbReference type="AlphaFoldDB" id="A0A6G1BQA3"/>
<reference evidence="2 3" key="1">
    <citation type="submission" date="2019-11" db="EMBL/GenBank/DDBJ databases">
        <title>Whole genome sequence of Oryza granulata.</title>
        <authorList>
            <person name="Li W."/>
        </authorList>
    </citation>
    <scope>NUCLEOTIDE SEQUENCE [LARGE SCALE GENOMIC DNA]</scope>
    <source>
        <strain evidence="3">cv. Menghai</strain>
        <tissue evidence="2">Leaf</tissue>
    </source>
</reference>
<keyword evidence="1" id="KW-0472">Membrane</keyword>
<organism evidence="2 3">
    <name type="scientific">Oryza meyeriana var. granulata</name>
    <dbReference type="NCBI Taxonomy" id="110450"/>
    <lineage>
        <taxon>Eukaryota</taxon>
        <taxon>Viridiplantae</taxon>
        <taxon>Streptophyta</taxon>
        <taxon>Embryophyta</taxon>
        <taxon>Tracheophyta</taxon>
        <taxon>Spermatophyta</taxon>
        <taxon>Magnoliopsida</taxon>
        <taxon>Liliopsida</taxon>
        <taxon>Poales</taxon>
        <taxon>Poaceae</taxon>
        <taxon>BOP clade</taxon>
        <taxon>Oryzoideae</taxon>
        <taxon>Oryzeae</taxon>
        <taxon>Oryzinae</taxon>
        <taxon>Oryza</taxon>
        <taxon>Oryza meyeriana</taxon>
    </lineage>
</organism>
<gene>
    <name evidence="2" type="ORF">E2562_039095</name>
</gene>
<dbReference type="Proteomes" id="UP000479710">
    <property type="component" value="Unassembled WGS sequence"/>
</dbReference>